<dbReference type="Gene3D" id="1.10.1200.10">
    <property type="entry name" value="ACP-like"/>
    <property type="match status" value="1"/>
</dbReference>
<protein>
    <submittedName>
        <fullName evidence="2">Acyl carrier protein</fullName>
    </submittedName>
</protein>
<comment type="caution">
    <text evidence="2">The sequence shown here is derived from an EMBL/GenBank/DDBJ whole genome shotgun (WGS) entry which is preliminary data.</text>
</comment>
<accession>A0A831LTX9</accession>
<dbReference type="AlphaFoldDB" id="A0A831LTX9"/>
<organism evidence="2">
    <name type="scientific">Mariniphaga anaerophila</name>
    <dbReference type="NCBI Taxonomy" id="1484053"/>
    <lineage>
        <taxon>Bacteria</taxon>
        <taxon>Pseudomonadati</taxon>
        <taxon>Bacteroidota</taxon>
        <taxon>Bacteroidia</taxon>
        <taxon>Marinilabiliales</taxon>
        <taxon>Prolixibacteraceae</taxon>
        <taxon>Mariniphaga</taxon>
    </lineage>
</organism>
<gene>
    <name evidence="2" type="ORF">ENN90_06460</name>
</gene>
<feature type="domain" description="Carrier" evidence="1">
    <location>
        <begin position="15"/>
        <end position="74"/>
    </location>
</feature>
<dbReference type="EMBL" id="DSDK01000353">
    <property type="protein sequence ID" value="HDR51250.1"/>
    <property type="molecule type" value="Genomic_DNA"/>
</dbReference>
<proteinExistence type="predicted"/>
<dbReference type="Pfam" id="PF00550">
    <property type="entry name" value="PP-binding"/>
    <property type="match status" value="1"/>
</dbReference>
<sequence>MEEKKIRRNLYRVLRKTGVQKNDIQPEASFGKDLNFDSVDWKIFTFYLEGIFDISVRDEELSNLGNVNDTVNYLKQTA</sequence>
<dbReference type="InterPro" id="IPR036736">
    <property type="entry name" value="ACP-like_sf"/>
</dbReference>
<evidence type="ECO:0000259" key="1">
    <source>
        <dbReference type="Pfam" id="PF00550"/>
    </source>
</evidence>
<name>A0A831LTX9_9BACT</name>
<dbReference type="InterPro" id="IPR009081">
    <property type="entry name" value="PP-bd_ACP"/>
</dbReference>
<dbReference type="Proteomes" id="UP000886047">
    <property type="component" value="Unassembled WGS sequence"/>
</dbReference>
<reference evidence="2" key="1">
    <citation type="journal article" date="2020" name="mSystems">
        <title>Genome- and Community-Level Interaction Insights into Carbon Utilization and Element Cycling Functions of Hydrothermarchaeota in Hydrothermal Sediment.</title>
        <authorList>
            <person name="Zhou Z."/>
            <person name="Liu Y."/>
            <person name="Xu W."/>
            <person name="Pan J."/>
            <person name="Luo Z.H."/>
            <person name="Li M."/>
        </authorList>
    </citation>
    <scope>NUCLEOTIDE SEQUENCE [LARGE SCALE GENOMIC DNA]</scope>
    <source>
        <strain evidence="2">SpSt-1217</strain>
    </source>
</reference>
<evidence type="ECO:0000313" key="2">
    <source>
        <dbReference type="EMBL" id="HDR51250.1"/>
    </source>
</evidence>
<dbReference type="SUPFAM" id="SSF47336">
    <property type="entry name" value="ACP-like"/>
    <property type="match status" value="1"/>
</dbReference>